<dbReference type="RefSeq" id="WP_200796366.1">
    <property type="nucleotide sequence ID" value="NZ_CP017921.1"/>
</dbReference>
<dbReference type="Gene3D" id="1.20.120.1760">
    <property type="match status" value="1"/>
</dbReference>
<accession>A0A1H2UA53</accession>
<comment type="function">
    <text evidence="2">Catalyzes the formation of archaetidylinositol phosphate (AIP) from CDP-archaeol (CDP-ArOH or CDP-2,3-bis-(O-phytanyl)-sn-glycerol) and 1L-myo-inositol 1-phosphate (IP or 1D-myo-inositol 3-phosphate). AIP is a precursor of archaetidyl-myo-inositol (AI), an ether-type inositol phospholipid ubiquitously distributed in archaea membranes and essential for glycolipid biosynthesis in archaea.</text>
</comment>
<keyword evidence="2" id="KW-0443">Lipid metabolism</keyword>
<feature type="binding site" evidence="2">
    <location>
        <position position="84"/>
    </location>
    <ligand>
        <name>Mg(2+)</name>
        <dbReference type="ChEBI" id="CHEBI:18420"/>
        <label>2</label>
    </ligand>
</feature>
<dbReference type="HAMAP" id="MF_02242">
    <property type="entry name" value="AIP_synthase"/>
    <property type="match status" value="1"/>
</dbReference>
<keyword evidence="2" id="KW-0464">Manganese</keyword>
<dbReference type="EC" id="2.7.8.39" evidence="2"/>
<evidence type="ECO:0000256" key="3">
    <source>
        <dbReference type="RuleBase" id="RU003750"/>
    </source>
</evidence>
<dbReference type="Pfam" id="PF01066">
    <property type="entry name" value="CDP-OH_P_transf"/>
    <property type="match status" value="1"/>
</dbReference>
<feature type="transmembrane region" description="Helical" evidence="2">
    <location>
        <begin position="117"/>
        <end position="136"/>
    </location>
</feature>
<comment type="catalytic activity">
    <reaction evidence="2">
        <text>CDP-2,3-bis-O-(phytanyl)-sn-glycerol + 1D-myo-inositol 3-phosphate = saturated 1-archaetidyl-1D-myo-inositol 3-phosphate + CMP + H(+)</text>
        <dbReference type="Rhea" id="RHEA:36823"/>
        <dbReference type="ChEBI" id="CHEBI:15378"/>
        <dbReference type="ChEBI" id="CHEBI:58401"/>
        <dbReference type="ChEBI" id="CHEBI:60377"/>
        <dbReference type="ChEBI" id="CHEBI:74004"/>
        <dbReference type="ChEBI" id="CHEBI:74006"/>
        <dbReference type="EC" id="2.7.8.39"/>
    </reaction>
</comment>
<dbReference type="GO" id="GO:0016780">
    <property type="term" value="F:phosphotransferase activity, for other substituted phosphate groups"/>
    <property type="evidence" value="ECO:0007669"/>
    <property type="project" value="UniProtKB-UniRule"/>
</dbReference>
<dbReference type="GO" id="GO:0000287">
    <property type="term" value="F:magnesium ion binding"/>
    <property type="evidence" value="ECO:0007669"/>
    <property type="project" value="UniProtKB-UniRule"/>
</dbReference>
<feature type="transmembrane region" description="Helical" evidence="2">
    <location>
        <begin position="49"/>
        <end position="70"/>
    </location>
</feature>
<dbReference type="AlphaFoldDB" id="A0A1H2UA53"/>
<keyword evidence="1 2" id="KW-0808">Transferase</keyword>
<keyword evidence="2" id="KW-0460">Magnesium</keyword>
<keyword evidence="2" id="KW-0444">Lipid biosynthesis</keyword>
<keyword evidence="2" id="KW-0479">Metal-binding</keyword>
<keyword evidence="2" id="KW-0812">Transmembrane</keyword>
<comment type="pathway">
    <text evidence="2">Lipid metabolism; phospholipid metabolism.</text>
</comment>
<feature type="transmembrane region" description="Helical" evidence="2">
    <location>
        <begin position="156"/>
        <end position="185"/>
    </location>
</feature>
<dbReference type="InterPro" id="IPR000462">
    <property type="entry name" value="CDP-OH_P_trans"/>
</dbReference>
<feature type="binding site" evidence="2">
    <location>
        <position position="63"/>
    </location>
    <ligand>
        <name>Mg(2+)</name>
        <dbReference type="ChEBI" id="CHEBI:18420"/>
        <label>2</label>
    </ligand>
</feature>
<dbReference type="GO" id="GO:0008654">
    <property type="term" value="P:phospholipid biosynthetic process"/>
    <property type="evidence" value="ECO:0007669"/>
    <property type="project" value="UniProtKB-UniRule"/>
</dbReference>
<keyword evidence="2" id="KW-1003">Cell membrane</keyword>
<dbReference type="GO" id="GO:0005886">
    <property type="term" value="C:plasma membrane"/>
    <property type="evidence" value="ECO:0007669"/>
    <property type="project" value="UniProtKB-SubCell"/>
</dbReference>
<evidence type="ECO:0000256" key="1">
    <source>
        <dbReference type="ARBA" id="ARBA00022679"/>
    </source>
</evidence>
<evidence type="ECO:0000313" key="5">
    <source>
        <dbReference type="Proteomes" id="UP000198669"/>
    </source>
</evidence>
<sequence>MEILGNLKNSIRHSVLPFASRIPLSPDTITYLGLFVSFLAAFEFAKGDLLYGALFLILGGVLDVLDGAVARVSGTTSAFGGVLDSVCDRYADAIVFAGLIYGFINNTIQGSGFFIEGWIWCMFAMIGSYLVSYTRARAEAAGASKLDIGVAERSERIIILIIGALSGFLLQALALIAILTHITFIQRVMGAKQRL</sequence>
<feature type="binding site" evidence="2">
    <location>
        <position position="66"/>
    </location>
    <ligand>
        <name>Mg(2+)</name>
        <dbReference type="ChEBI" id="CHEBI:18420"/>
        <label>1</label>
    </ligand>
</feature>
<keyword evidence="2" id="KW-1208">Phospholipid metabolism</keyword>
<feature type="transmembrane region" description="Helical" evidence="2">
    <location>
        <begin position="90"/>
        <end position="108"/>
    </location>
</feature>
<dbReference type="Proteomes" id="UP000198669">
    <property type="component" value="Unassembled WGS sequence"/>
</dbReference>
<protein>
    <recommendedName>
        <fullName evidence="2">Archaetidylinositol phosphate synthase</fullName>
        <shortName evidence="2">AIP synthase</shortName>
        <ecNumber evidence="2">2.7.8.39</ecNumber>
    </recommendedName>
</protein>
<feature type="transmembrane region" description="Helical" evidence="2">
    <location>
        <begin position="24"/>
        <end position="42"/>
    </location>
</feature>
<keyword evidence="2" id="KW-1133">Transmembrane helix</keyword>
<dbReference type="UniPathway" id="UPA00085"/>
<organism evidence="4 5">
    <name type="scientific">Methanohalophilus halophilus</name>
    <dbReference type="NCBI Taxonomy" id="2177"/>
    <lineage>
        <taxon>Archaea</taxon>
        <taxon>Methanobacteriati</taxon>
        <taxon>Methanobacteriota</taxon>
        <taxon>Stenosarchaea group</taxon>
        <taxon>Methanomicrobia</taxon>
        <taxon>Methanosarcinales</taxon>
        <taxon>Methanosarcinaceae</taxon>
        <taxon>Methanohalophilus</taxon>
    </lineage>
</organism>
<name>A0A1H2UA53_9EURY</name>
<comment type="cofactor">
    <cofactor evidence="2">
        <name>Mn(2+)</name>
        <dbReference type="ChEBI" id="CHEBI:29035"/>
    </cofactor>
    <cofactor evidence="2">
        <name>Mg(2+)</name>
        <dbReference type="ChEBI" id="CHEBI:18420"/>
    </cofactor>
    <text evidence="2">Binds 2 Mg(2+) or Mn(2+) ions per subunit.</text>
</comment>
<keyword evidence="2" id="KW-0472">Membrane</keyword>
<evidence type="ECO:0000313" key="4">
    <source>
        <dbReference type="EMBL" id="SDW52334.1"/>
    </source>
</evidence>
<comment type="subcellular location">
    <subcellularLocation>
        <location evidence="2">Cell membrane</location>
        <topology evidence="2">Multi-pass membrane protein</topology>
    </subcellularLocation>
</comment>
<comment type="similarity">
    <text evidence="2 3">Belongs to the CDP-alcohol phosphatidyltransferase class-I family.</text>
</comment>
<evidence type="ECO:0000256" key="2">
    <source>
        <dbReference type="HAMAP-Rule" id="MF_02242"/>
    </source>
</evidence>
<dbReference type="GeneID" id="30583505"/>
<proteinExistence type="inferred from homology"/>
<dbReference type="InterPro" id="IPR043130">
    <property type="entry name" value="CDP-OH_PTrfase_TM_dom"/>
</dbReference>
<gene>
    <name evidence="4" type="ORF">SAMN04515625_1107</name>
</gene>
<feature type="binding site" evidence="2">
    <location>
        <position position="88"/>
    </location>
    <ligand>
        <name>Mg(2+)</name>
        <dbReference type="ChEBI" id="CHEBI:18420"/>
        <label>2</label>
    </ligand>
</feature>
<feature type="binding site" evidence="2">
    <location>
        <position position="84"/>
    </location>
    <ligand>
        <name>Mg(2+)</name>
        <dbReference type="ChEBI" id="CHEBI:18420"/>
        <label>1</label>
    </ligand>
</feature>
<dbReference type="PROSITE" id="PS00379">
    <property type="entry name" value="CDP_ALCOHOL_P_TRANSF"/>
    <property type="match status" value="1"/>
</dbReference>
<dbReference type="EMBL" id="FNMU01000003">
    <property type="protein sequence ID" value="SDW52334.1"/>
    <property type="molecule type" value="Genomic_DNA"/>
</dbReference>
<feature type="binding site" evidence="2">
    <location>
        <position position="63"/>
    </location>
    <ligand>
        <name>Mg(2+)</name>
        <dbReference type="ChEBI" id="CHEBI:18420"/>
        <label>1</label>
    </ligand>
</feature>
<dbReference type="InterPro" id="IPR048254">
    <property type="entry name" value="CDP_ALCOHOL_P_TRANSF_CS"/>
</dbReference>
<reference evidence="4 5" key="1">
    <citation type="submission" date="2016-10" db="EMBL/GenBank/DDBJ databases">
        <authorList>
            <person name="de Groot N.N."/>
        </authorList>
    </citation>
    <scope>NUCLEOTIDE SEQUENCE [LARGE SCALE GENOMIC DNA]</scope>
    <source>
        <strain evidence="4 5">Z-7982</strain>
    </source>
</reference>
<feature type="active site" description="Proton acceptor" evidence="2">
    <location>
        <position position="88"/>
    </location>
</feature>
<dbReference type="OrthoDB" id="9904at2157"/>
<dbReference type="InterPro" id="IPR044270">
    <property type="entry name" value="AIP_synthase"/>
</dbReference>